<keyword evidence="4" id="KW-0819">tRNA processing</keyword>
<dbReference type="FunFam" id="2.40.30.10:FF:000023">
    <property type="entry name" value="tRNA-specific 2-thiouridylase MnmA"/>
    <property type="match status" value="1"/>
</dbReference>
<evidence type="ECO:0000256" key="7">
    <source>
        <dbReference type="ARBA" id="ARBA00022884"/>
    </source>
</evidence>
<protein>
    <recommendedName>
        <fullName evidence="13">tRNA 2-thiouridine(34) synthase MnmA</fullName>
    </recommendedName>
</protein>
<feature type="domain" description="tRNA-specific 2-thiouridylase MnmA-like central" evidence="10">
    <location>
        <begin position="7"/>
        <end position="70"/>
    </location>
</feature>
<dbReference type="PANTHER" id="PTHR11933">
    <property type="entry name" value="TRNA 5-METHYLAMINOMETHYL-2-THIOURIDYLATE -METHYLTRANSFERASE"/>
    <property type="match status" value="1"/>
</dbReference>
<dbReference type="InterPro" id="IPR046884">
    <property type="entry name" value="MnmA-like_central"/>
</dbReference>
<organism evidence="11 12">
    <name type="scientific">Candidatus Berkelbacteria bacterium CG23_combo_of_CG06-09_8_20_14_all_41_73</name>
    <dbReference type="NCBI Taxonomy" id="1974519"/>
    <lineage>
        <taxon>Bacteria</taxon>
        <taxon>Candidatus Berkelbacteria</taxon>
    </lineage>
</organism>
<sequence length="156" mass="17302">MDEKFFASGDIVDKNGKIIGHHDGLLNYTIGQRRLIDQLISQSASQQSAEKKPLYVVGFNVNKNQLIVGSDADVYKKEMIVSNLNWIDPKAISHKLKANSLSVKIRYHHPENPCAIEKSGEKLIVKFKKPQRAVTPGQSAVFYIGDEVIGGGIIEN</sequence>
<evidence type="ECO:0000256" key="1">
    <source>
        <dbReference type="ARBA" id="ARBA00022490"/>
    </source>
</evidence>
<evidence type="ECO:0000313" key="11">
    <source>
        <dbReference type="EMBL" id="PIP51036.1"/>
    </source>
</evidence>
<dbReference type="InterPro" id="IPR023382">
    <property type="entry name" value="MnmA-like_central_sf"/>
</dbReference>
<gene>
    <name evidence="11" type="ORF">COX11_00775</name>
</gene>
<evidence type="ECO:0000259" key="10">
    <source>
        <dbReference type="Pfam" id="PF20259"/>
    </source>
</evidence>
<evidence type="ECO:0000256" key="3">
    <source>
        <dbReference type="ARBA" id="ARBA00022679"/>
    </source>
</evidence>
<evidence type="ECO:0000256" key="5">
    <source>
        <dbReference type="ARBA" id="ARBA00022741"/>
    </source>
</evidence>
<accession>A0A2H0B042</accession>
<dbReference type="EMBL" id="PCSO01000031">
    <property type="protein sequence ID" value="PIP51036.1"/>
    <property type="molecule type" value="Genomic_DNA"/>
</dbReference>
<name>A0A2H0B042_9BACT</name>
<dbReference type="InterPro" id="IPR046885">
    <property type="entry name" value="MnmA-like_C"/>
</dbReference>
<dbReference type="Gene3D" id="2.30.30.280">
    <property type="entry name" value="Adenine nucleotide alpha hydrolases-like domains"/>
    <property type="match status" value="1"/>
</dbReference>
<keyword evidence="2" id="KW-0820">tRNA-binding</keyword>
<proteinExistence type="predicted"/>
<dbReference type="Gene3D" id="2.40.30.10">
    <property type="entry name" value="Translation factors"/>
    <property type="match status" value="1"/>
</dbReference>
<evidence type="ECO:0000259" key="9">
    <source>
        <dbReference type="Pfam" id="PF20258"/>
    </source>
</evidence>
<dbReference type="AlphaFoldDB" id="A0A2H0B042"/>
<dbReference type="GO" id="GO:0016783">
    <property type="term" value="F:sulfurtransferase activity"/>
    <property type="evidence" value="ECO:0007669"/>
    <property type="project" value="InterPro"/>
</dbReference>
<keyword evidence="5" id="KW-0547">Nucleotide-binding</keyword>
<dbReference type="GO" id="GO:0000049">
    <property type="term" value="F:tRNA binding"/>
    <property type="evidence" value="ECO:0007669"/>
    <property type="project" value="UniProtKB-KW"/>
</dbReference>
<feature type="domain" description="tRNA-specific 2-thiouridylase MnmA-like C-terminal" evidence="9">
    <location>
        <begin position="77"/>
        <end position="154"/>
    </location>
</feature>
<dbReference type="GO" id="GO:0002143">
    <property type="term" value="P:tRNA wobble position uridine thiolation"/>
    <property type="evidence" value="ECO:0007669"/>
    <property type="project" value="TreeGrafter"/>
</dbReference>
<dbReference type="Pfam" id="PF20258">
    <property type="entry name" value="tRNA_Me_trans_C"/>
    <property type="match status" value="1"/>
</dbReference>
<dbReference type="Pfam" id="PF20259">
    <property type="entry name" value="tRNA_Me_trans_M"/>
    <property type="match status" value="1"/>
</dbReference>
<evidence type="ECO:0008006" key="13">
    <source>
        <dbReference type="Google" id="ProtNLM"/>
    </source>
</evidence>
<evidence type="ECO:0000313" key="12">
    <source>
        <dbReference type="Proteomes" id="UP000230671"/>
    </source>
</evidence>
<keyword evidence="1" id="KW-0963">Cytoplasm</keyword>
<dbReference type="GO" id="GO:0005524">
    <property type="term" value="F:ATP binding"/>
    <property type="evidence" value="ECO:0007669"/>
    <property type="project" value="UniProtKB-KW"/>
</dbReference>
<keyword evidence="7" id="KW-0694">RNA-binding</keyword>
<evidence type="ECO:0000256" key="4">
    <source>
        <dbReference type="ARBA" id="ARBA00022694"/>
    </source>
</evidence>
<comment type="caution">
    <text evidence="11">The sequence shown here is derived from an EMBL/GenBank/DDBJ whole genome shotgun (WGS) entry which is preliminary data.</text>
</comment>
<reference evidence="11 12" key="1">
    <citation type="submission" date="2017-09" db="EMBL/GenBank/DDBJ databases">
        <title>Depth-based differentiation of microbial function through sediment-hosted aquifers and enrichment of novel symbionts in the deep terrestrial subsurface.</title>
        <authorList>
            <person name="Probst A.J."/>
            <person name="Ladd B."/>
            <person name="Jarett J.K."/>
            <person name="Geller-Mcgrath D.E."/>
            <person name="Sieber C.M."/>
            <person name="Emerson J.B."/>
            <person name="Anantharaman K."/>
            <person name="Thomas B.C."/>
            <person name="Malmstrom R."/>
            <person name="Stieglmeier M."/>
            <person name="Klingl A."/>
            <person name="Woyke T."/>
            <person name="Ryan C.M."/>
            <person name="Banfield J.F."/>
        </authorList>
    </citation>
    <scope>NUCLEOTIDE SEQUENCE [LARGE SCALE GENOMIC DNA]</scope>
    <source>
        <strain evidence="11">CG23_combo_of_CG06-09_8_20_14_all_41_73</strain>
    </source>
</reference>
<keyword evidence="8" id="KW-1015">Disulfide bond</keyword>
<keyword evidence="3" id="KW-0808">Transferase</keyword>
<keyword evidence="6" id="KW-0067">ATP-binding</keyword>
<evidence type="ECO:0000256" key="6">
    <source>
        <dbReference type="ARBA" id="ARBA00022840"/>
    </source>
</evidence>
<dbReference type="PANTHER" id="PTHR11933:SF5">
    <property type="entry name" value="MITOCHONDRIAL TRNA-SPECIFIC 2-THIOURIDYLASE 1"/>
    <property type="match status" value="1"/>
</dbReference>
<evidence type="ECO:0000256" key="8">
    <source>
        <dbReference type="ARBA" id="ARBA00023157"/>
    </source>
</evidence>
<dbReference type="Proteomes" id="UP000230671">
    <property type="component" value="Unassembled WGS sequence"/>
</dbReference>
<evidence type="ECO:0000256" key="2">
    <source>
        <dbReference type="ARBA" id="ARBA00022555"/>
    </source>
</evidence>